<sequence length="302" mass="30516">MTSRDAGRPDSRAPGPRRPRALAVAALLSVAAVLAAAGWVGRHDRPAGDRTVGEVTRVGVPAGASIPAYLRAAAAELAALPAGGSPAGTYALVSFGDYLAPDRLADVLAGAEVVEVVARAPLPGRQTEIVRLRAQRLPQDVVAGMAGVAGRKDREAADQRARAAAADDAELRRAYETGALVAAGEAAAYRAGCGCAYAAVVRAAPDALRALAARPGVRAVDPAPELSRLDRTVVTPPLPEQRDVARPPADAGPTPLVGETSEAAPTATDSSPNVDRGRPAVAPSGVTSSPDAPAGSRTAPEK</sequence>
<protein>
    <submittedName>
        <fullName evidence="1">Uncharacterized protein</fullName>
    </submittedName>
</protein>
<gene>
    <name evidence="1" type="ORF">HXZ27_22595</name>
</gene>
<dbReference type="EMBL" id="CP058322">
    <property type="protein sequence ID" value="QLD26654.1"/>
    <property type="molecule type" value="Genomic_DNA"/>
</dbReference>
<dbReference type="AlphaFoldDB" id="A0A7H8XPG5"/>
<dbReference type="KEGG" id="mcab:HXZ27_22595"/>
<evidence type="ECO:0000313" key="2">
    <source>
        <dbReference type="Proteomes" id="UP000509335"/>
    </source>
</evidence>
<reference evidence="1 2" key="1">
    <citation type="submission" date="2020-07" db="EMBL/GenBank/DDBJ databases">
        <title>A bifunctional nitrone conjugated secondary metabolite targeting the ribosome.</title>
        <authorList>
            <person name="Limbrick E.M."/>
            <person name="Graf M."/>
            <person name="Derewacz D.K."/>
            <person name="Nguyen F."/>
            <person name="Spraggins J.M."/>
            <person name="Wieland M."/>
            <person name="Ynigez-Gutierrez A.E."/>
            <person name="Reisman B.J."/>
            <person name="Zinshteyn B."/>
            <person name="McCulloch K."/>
            <person name="Iverson T.M."/>
            <person name="Green R."/>
            <person name="Wilson D.N."/>
            <person name="Bachmann B.O."/>
        </authorList>
    </citation>
    <scope>NUCLEOTIDE SEQUENCE [LARGE SCALE GENOMIC DNA]</scope>
    <source>
        <strain evidence="2">aurantiaca</strain>
    </source>
</reference>
<organism evidence="1 2">
    <name type="scientific">Micromonospora carbonacea</name>
    <dbReference type="NCBI Taxonomy" id="47853"/>
    <lineage>
        <taxon>Bacteria</taxon>
        <taxon>Bacillati</taxon>
        <taxon>Actinomycetota</taxon>
        <taxon>Actinomycetes</taxon>
        <taxon>Micromonosporales</taxon>
        <taxon>Micromonosporaceae</taxon>
        <taxon>Micromonospora</taxon>
    </lineage>
</organism>
<accession>A0A7H8XPG5</accession>
<proteinExistence type="predicted"/>
<dbReference type="Proteomes" id="UP000509335">
    <property type="component" value="Chromosome"/>
</dbReference>
<name>A0A7H8XPG5_9ACTN</name>
<evidence type="ECO:0000313" key="1">
    <source>
        <dbReference type="EMBL" id="QLD26654.1"/>
    </source>
</evidence>